<dbReference type="GO" id="GO:0004526">
    <property type="term" value="F:ribonuclease P activity"/>
    <property type="evidence" value="ECO:0007669"/>
    <property type="project" value="UniProtKB-UniRule"/>
</dbReference>
<dbReference type="InterPro" id="IPR020539">
    <property type="entry name" value="RNase_P_CS"/>
</dbReference>
<evidence type="ECO:0000256" key="3">
    <source>
        <dbReference type="ARBA" id="ARBA00022722"/>
    </source>
</evidence>
<evidence type="ECO:0000313" key="9">
    <source>
        <dbReference type="EMBL" id="AZN30301.1"/>
    </source>
</evidence>
<dbReference type="GO" id="GO:0000049">
    <property type="term" value="F:tRNA binding"/>
    <property type="evidence" value="ECO:0007669"/>
    <property type="project" value="UniProtKB-UniRule"/>
</dbReference>
<dbReference type="Pfam" id="PF00825">
    <property type="entry name" value="Ribonuclease_P"/>
    <property type="match status" value="1"/>
</dbReference>
<dbReference type="KEGG" id="fsl:EJO69_08260"/>
<dbReference type="OrthoDB" id="196964at2"/>
<dbReference type="InterPro" id="IPR014721">
    <property type="entry name" value="Ribsml_uS5_D2-typ_fold_subgr"/>
</dbReference>
<evidence type="ECO:0000256" key="7">
    <source>
        <dbReference type="HAMAP-Rule" id="MF_00227"/>
    </source>
</evidence>
<evidence type="ECO:0000256" key="4">
    <source>
        <dbReference type="ARBA" id="ARBA00022759"/>
    </source>
</evidence>
<dbReference type="HAMAP" id="MF_00227">
    <property type="entry name" value="RNase_P"/>
    <property type="match status" value="1"/>
</dbReference>
<accession>A0A3S8ZA04</accession>
<comment type="catalytic activity">
    <reaction evidence="7">
        <text>Endonucleolytic cleavage of RNA, removing 5'-extranucleotides from tRNA precursor.</text>
        <dbReference type="EC" id="3.1.26.5"/>
    </reaction>
</comment>
<dbReference type="GO" id="GO:0042781">
    <property type="term" value="F:3'-tRNA processing endoribonuclease activity"/>
    <property type="evidence" value="ECO:0007669"/>
    <property type="project" value="TreeGrafter"/>
</dbReference>
<protein>
    <recommendedName>
        <fullName evidence="7 8">Ribonuclease P protein component</fullName>
        <shortName evidence="7">RNase P protein</shortName>
        <shortName evidence="7">RNaseP protein</shortName>
        <ecNumber evidence="7 8">3.1.26.5</ecNumber>
    </recommendedName>
    <alternativeName>
        <fullName evidence="7">Protein C5</fullName>
    </alternativeName>
</protein>
<dbReference type="InterPro" id="IPR020568">
    <property type="entry name" value="Ribosomal_Su5_D2-typ_SF"/>
</dbReference>
<dbReference type="AlphaFoldDB" id="A0A3S8ZA04"/>
<keyword evidence="4 7" id="KW-0255">Endonuclease</keyword>
<dbReference type="SUPFAM" id="SSF54211">
    <property type="entry name" value="Ribosomal protein S5 domain 2-like"/>
    <property type="match status" value="1"/>
</dbReference>
<keyword evidence="10" id="KW-1185">Reference proteome</keyword>
<proteinExistence type="inferred from homology"/>
<dbReference type="PROSITE" id="PS00648">
    <property type="entry name" value="RIBONUCLEASE_P"/>
    <property type="match status" value="1"/>
</dbReference>
<dbReference type="InterPro" id="IPR000100">
    <property type="entry name" value="RNase_P"/>
</dbReference>
<dbReference type="EMBL" id="CP034438">
    <property type="protein sequence ID" value="AZN30301.1"/>
    <property type="molecule type" value="Genomic_DNA"/>
</dbReference>
<name>A0A3S8ZA04_9ACTO</name>
<dbReference type="Proteomes" id="UP000270021">
    <property type="component" value="Chromosome"/>
</dbReference>
<comment type="subunit">
    <text evidence="7">Consists of a catalytic RNA component (M1 or rnpB) and a protein subunit.</text>
</comment>
<dbReference type="PANTHER" id="PTHR33992:SF1">
    <property type="entry name" value="RIBONUCLEASE P PROTEIN COMPONENT"/>
    <property type="match status" value="1"/>
</dbReference>
<comment type="similarity">
    <text evidence="7">Belongs to the RnpA family.</text>
</comment>
<dbReference type="Gene3D" id="3.30.230.10">
    <property type="match status" value="1"/>
</dbReference>
<keyword evidence="3 7" id="KW-0540">Nuclease</keyword>
<comment type="function">
    <text evidence="1 7">RNaseP catalyzes the removal of the 5'-leader sequence from pre-tRNA to produce the mature 5'-terminus. It can also cleave other RNA substrates such as 4.5S RNA. The protein component plays an auxiliary but essential role in vivo by binding to the 5'-leader sequence and broadening the substrate specificity of the ribozyme.</text>
</comment>
<evidence type="ECO:0000256" key="1">
    <source>
        <dbReference type="ARBA" id="ARBA00002663"/>
    </source>
</evidence>
<sequence length="119" mass="13146">MLPAHNRMRTSGDFRATIRGGVRGRAHSLMVHLCSPDRAGTADQDSALVGFVVPKTVGNAIKRNRVRRQLRHLMRDRLDRLHPGESLVIRVFPDAAGLTADALARDLDRAWSNATGLSR</sequence>
<keyword evidence="5 7" id="KW-0378">Hydrolase</keyword>
<reference evidence="9 10" key="1">
    <citation type="submission" date="2018-12" db="EMBL/GenBank/DDBJ databases">
        <title>Complete genome sequence of Flaviflexus salsibiostraticola KCTC 33148.</title>
        <authorList>
            <person name="Bae J.-W."/>
        </authorList>
    </citation>
    <scope>NUCLEOTIDE SEQUENCE [LARGE SCALE GENOMIC DNA]</scope>
    <source>
        <strain evidence="9 10">KCTC 33148</strain>
    </source>
</reference>
<keyword evidence="2 7" id="KW-0819">tRNA processing</keyword>
<dbReference type="GO" id="GO:0001682">
    <property type="term" value="P:tRNA 5'-leader removal"/>
    <property type="evidence" value="ECO:0007669"/>
    <property type="project" value="UniProtKB-UniRule"/>
</dbReference>
<evidence type="ECO:0000313" key="10">
    <source>
        <dbReference type="Proteomes" id="UP000270021"/>
    </source>
</evidence>
<organism evidence="9 10">
    <name type="scientific">Flaviflexus salsibiostraticola</name>
    <dbReference type="NCBI Taxonomy" id="1282737"/>
    <lineage>
        <taxon>Bacteria</taxon>
        <taxon>Bacillati</taxon>
        <taxon>Actinomycetota</taxon>
        <taxon>Actinomycetes</taxon>
        <taxon>Actinomycetales</taxon>
        <taxon>Actinomycetaceae</taxon>
        <taxon>Flaviflexus</taxon>
    </lineage>
</organism>
<dbReference type="NCBIfam" id="TIGR00188">
    <property type="entry name" value="rnpA"/>
    <property type="match status" value="1"/>
</dbReference>
<dbReference type="EC" id="3.1.26.5" evidence="7 8"/>
<keyword evidence="6 7" id="KW-0694">RNA-binding</keyword>
<dbReference type="PANTHER" id="PTHR33992">
    <property type="entry name" value="RIBONUCLEASE P PROTEIN COMPONENT"/>
    <property type="match status" value="1"/>
</dbReference>
<gene>
    <name evidence="7 9" type="primary">rnpA</name>
    <name evidence="9" type="ORF">EJO69_08260</name>
</gene>
<evidence type="ECO:0000256" key="2">
    <source>
        <dbReference type="ARBA" id="ARBA00022694"/>
    </source>
</evidence>
<evidence type="ECO:0000256" key="5">
    <source>
        <dbReference type="ARBA" id="ARBA00022801"/>
    </source>
</evidence>
<dbReference type="GO" id="GO:0030677">
    <property type="term" value="C:ribonuclease P complex"/>
    <property type="evidence" value="ECO:0007669"/>
    <property type="project" value="TreeGrafter"/>
</dbReference>
<evidence type="ECO:0000256" key="8">
    <source>
        <dbReference type="NCBIfam" id="TIGR00188"/>
    </source>
</evidence>
<evidence type="ECO:0000256" key="6">
    <source>
        <dbReference type="ARBA" id="ARBA00022884"/>
    </source>
</evidence>